<dbReference type="Pfam" id="PF02511">
    <property type="entry name" value="Thy1"/>
    <property type="match status" value="1"/>
</dbReference>
<proteinExistence type="inferred from homology"/>
<feature type="binding site" evidence="1">
    <location>
        <begin position="70"/>
        <end position="73"/>
    </location>
    <ligand>
        <name>dUMP</name>
        <dbReference type="ChEBI" id="CHEBI:246422"/>
        <note>ligand shared between dimeric partners</note>
    </ligand>
</feature>
<feature type="binding site" description="in other chain" evidence="1">
    <location>
        <position position="135"/>
    </location>
    <ligand>
        <name>dUMP</name>
        <dbReference type="ChEBI" id="CHEBI:246422"/>
        <note>ligand shared between dimeric partners</note>
    </ligand>
</feature>
<comment type="catalytic activity">
    <reaction evidence="1">
        <text>dUMP + (6R)-5,10-methylene-5,6,7,8-tetrahydrofolate + NADPH + H(+) = dTMP + (6S)-5,6,7,8-tetrahydrofolate + NADP(+)</text>
        <dbReference type="Rhea" id="RHEA:29043"/>
        <dbReference type="ChEBI" id="CHEBI:15378"/>
        <dbReference type="ChEBI" id="CHEBI:15636"/>
        <dbReference type="ChEBI" id="CHEBI:57453"/>
        <dbReference type="ChEBI" id="CHEBI:57783"/>
        <dbReference type="ChEBI" id="CHEBI:58349"/>
        <dbReference type="ChEBI" id="CHEBI:63528"/>
        <dbReference type="ChEBI" id="CHEBI:246422"/>
        <dbReference type="EC" id="2.1.1.148"/>
    </reaction>
</comment>
<dbReference type="Gene3D" id="3.30.1360.170">
    <property type="match status" value="1"/>
</dbReference>
<organism evidence="2 3">
    <name type="scientific">Eiseniibacteriota bacterium</name>
    <dbReference type="NCBI Taxonomy" id="2212470"/>
    <lineage>
        <taxon>Bacteria</taxon>
        <taxon>Candidatus Eiseniibacteriota</taxon>
    </lineage>
</organism>
<feature type="binding site" evidence="1">
    <location>
        <position position="49"/>
    </location>
    <ligand>
        <name>FAD</name>
        <dbReference type="ChEBI" id="CHEBI:57692"/>
        <note>ligand shared between neighboring subunits</note>
    </ligand>
</feature>
<feature type="active site" description="Involved in ionization of N3 of dUMP, leading to its activation" evidence="1">
    <location>
        <position position="162"/>
    </location>
</feature>
<dbReference type="EMBL" id="JBHPEI010000149">
    <property type="protein sequence ID" value="MFC1800406.1"/>
    <property type="molecule type" value="Genomic_DNA"/>
</dbReference>
<dbReference type="InterPro" id="IPR003669">
    <property type="entry name" value="Thymidylate_synthase_ThyX"/>
</dbReference>
<keyword evidence="1" id="KW-0521">NADP</keyword>
<comment type="cofactor">
    <cofactor evidence="1">
        <name>FAD</name>
        <dbReference type="ChEBI" id="CHEBI:57692"/>
    </cofactor>
    <text evidence="1">Binds 4 FAD per tetramer. Each FAD binding site is formed by three monomers.</text>
</comment>
<feature type="binding site" evidence="1">
    <location>
        <position position="81"/>
    </location>
    <ligand>
        <name>FAD</name>
        <dbReference type="ChEBI" id="CHEBI:57692"/>
        <note>ligand shared between neighboring subunits</note>
    </ligand>
</feature>
<comment type="similarity">
    <text evidence="1">Belongs to the thymidylate synthase ThyX family.</text>
</comment>
<dbReference type="Proteomes" id="UP001594288">
    <property type="component" value="Unassembled WGS sequence"/>
</dbReference>
<comment type="caution">
    <text evidence="2">The sequence shown here is derived from an EMBL/GenBank/DDBJ whole genome shotgun (WGS) entry which is preliminary data.</text>
</comment>
<keyword evidence="1" id="KW-0285">Flavoprotein</keyword>
<keyword evidence="1 2" id="KW-0808">Transferase</keyword>
<feature type="binding site" description="in other chain" evidence="1">
    <location>
        <begin position="81"/>
        <end position="85"/>
    </location>
    <ligand>
        <name>dUMP</name>
        <dbReference type="ChEBI" id="CHEBI:246422"/>
        <note>ligand shared between dimeric partners</note>
    </ligand>
</feature>
<dbReference type="PROSITE" id="PS51331">
    <property type="entry name" value="THYX"/>
    <property type="match status" value="1"/>
</dbReference>
<comment type="subunit">
    <text evidence="1">Homotetramer.</text>
</comment>
<protein>
    <recommendedName>
        <fullName evidence="1">Flavin-dependent thymidylate synthase</fullName>
        <shortName evidence="1">FDTS</shortName>
        <ecNumber evidence="1">2.1.1.148</ecNumber>
    </recommendedName>
    <alternativeName>
        <fullName evidence="1">FAD-dependent thymidylate synthase</fullName>
    </alternativeName>
    <alternativeName>
        <fullName evidence="1">Thymidylate synthase ThyX</fullName>
        <shortName evidence="1">TS</shortName>
        <shortName evidence="1">TSase</shortName>
    </alternativeName>
</protein>
<dbReference type="HAMAP" id="MF_01408">
    <property type="entry name" value="ThyX"/>
    <property type="match status" value="1"/>
</dbReference>
<comment type="pathway">
    <text evidence="1">Pyrimidine metabolism; dTTP biosynthesis.</text>
</comment>
<accession>A0ABV6YQQ2</accession>
<dbReference type="InterPro" id="IPR036098">
    <property type="entry name" value="Thymidylate_synthase_ThyX_sf"/>
</dbReference>
<dbReference type="NCBIfam" id="TIGR02170">
    <property type="entry name" value="thyX"/>
    <property type="match status" value="1"/>
</dbReference>
<dbReference type="GO" id="GO:0032259">
    <property type="term" value="P:methylation"/>
    <property type="evidence" value="ECO:0007669"/>
    <property type="project" value="UniProtKB-KW"/>
</dbReference>
<dbReference type="EC" id="2.1.1.148" evidence="1"/>
<keyword evidence="1" id="KW-0274">FAD</keyword>
<dbReference type="SUPFAM" id="SSF69796">
    <property type="entry name" value="Thymidylate synthase-complementing protein Thy1"/>
    <property type="match status" value="1"/>
</dbReference>
<feature type="binding site" evidence="1">
    <location>
        <position position="162"/>
    </location>
    <ligand>
        <name>dUMP</name>
        <dbReference type="ChEBI" id="CHEBI:246422"/>
        <note>ligand shared between dimeric partners</note>
    </ligand>
</feature>
<keyword evidence="1" id="KW-0545">Nucleotide biosynthesis</keyword>
<evidence type="ECO:0000313" key="2">
    <source>
        <dbReference type="EMBL" id="MFC1800406.1"/>
    </source>
</evidence>
<name>A0ABV6YQQ2_UNCEI</name>
<evidence type="ECO:0000313" key="3">
    <source>
        <dbReference type="Proteomes" id="UP001594288"/>
    </source>
</evidence>
<dbReference type="CDD" id="cd20175">
    <property type="entry name" value="ThyX"/>
    <property type="match status" value="1"/>
</dbReference>
<keyword evidence="3" id="KW-1185">Reference proteome</keyword>
<reference evidence="2 3" key="1">
    <citation type="submission" date="2024-09" db="EMBL/GenBank/DDBJ databases">
        <authorList>
            <person name="D'Angelo T."/>
        </authorList>
    </citation>
    <scope>NUCLEOTIDE SEQUENCE [LARGE SCALE GENOMIC DNA]</scope>
    <source>
        <strain evidence="2">SAG AM-311-F02</strain>
    </source>
</reference>
<dbReference type="PANTHER" id="PTHR34934">
    <property type="entry name" value="FLAVIN-DEPENDENT THYMIDYLATE SYNTHASE"/>
    <property type="match status" value="1"/>
</dbReference>
<comment type="function">
    <text evidence="1">Catalyzes the reductive methylation of 2'-deoxyuridine-5'-monophosphate (dUMP) to 2'-deoxythymidine-5'-monophosphate (dTMP) while utilizing 5,10-methylenetetrahydrofolate (mTHF) as the methyl donor, and NADPH and FADH(2) as the reductant.</text>
</comment>
<evidence type="ECO:0000256" key="1">
    <source>
        <dbReference type="HAMAP-Rule" id="MF_01408"/>
    </source>
</evidence>
<dbReference type="GO" id="GO:0050797">
    <property type="term" value="F:thymidylate synthase (FAD) activity"/>
    <property type="evidence" value="ECO:0007669"/>
    <property type="project" value="UniProtKB-EC"/>
</dbReference>
<gene>
    <name evidence="1 2" type="primary">thyX</name>
    <name evidence="2" type="ORF">ACFL2Z_05840</name>
</gene>
<dbReference type="PANTHER" id="PTHR34934:SF1">
    <property type="entry name" value="FLAVIN-DEPENDENT THYMIDYLATE SYNTHASE"/>
    <property type="match status" value="1"/>
</dbReference>
<keyword evidence="1 2" id="KW-0489">Methyltransferase</keyword>
<feature type="binding site" evidence="1">
    <location>
        <begin position="73"/>
        <end position="75"/>
    </location>
    <ligand>
        <name>FAD</name>
        <dbReference type="ChEBI" id="CHEBI:57692"/>
        <note>ligand shared between neighboring subunits</note>
    </ligand>
</feature>
<feature type="binding site" evidence="1">
    <location>
        <begin position="151"/>
        <end position="153"/>
    </location>
    <ligand>
        <name>FAD</name>
        <dbReference type="ChEBI" id="CHEBI:57692"/>
        <note>ligand shared between neighboring subunits</note>
    </ligand>
</feature>
<sequence>MEVELLAVTPDAERVIEEAGRTCYMSQERASDAGRPKFIRMLVSRGHLSVLEHAIATFRIKGMSRAATHQIVRHRLCSFSQRSQRYVKEAGQRPVMPPSIEGNAEAAACFSEAMAYAQAAYDSLLKLGVPKEDARFVMPNATPSEIVISANFRELRHIIAVRGSRVAQWEVRMMAACILEKMRAIAPNVFFDFDLDGDGCVVGASPDGKVETR</sequence>
<feature type="binding site" evidence="1">
    <location>
        <position position="157"/>
    </location>
    <ligand>
        <name>FAD</name>
        <dbReference type="ChEBI" id="CHEBI:57692"/>
        <note>ligand shared between neighboring subunits</note>
    </ligand>
</feature>